<feature type="compositionally biased region" description="Low complexity" evidence="5">
    <location>
        <begin position="1085"/>
        <end position="1121"/>
    </location>
</feature>
<dbReference type="InterPro" id="IPR027417">
    <property type="entry name" value="P-loop_NTPase"/>
</dbReference>
<protein>
    <submittedName>
        <fullName evidence="8">ATP-dependent helicase HrpA</fullName>
    </submittedName>
</protein>
<dbReference type="Pfam" id="PF21010">
    <property type="entry name" value="HA2_C"/>
    <property type="match status" value="1"/>
</dbReference>
<evidence type="ECO:0000256" key="4">
    <source>
        <dbReference type="ARBA" id="ARBA00022840"/>
    </source>
</evidence>
<dbReference type="InterPro" id="IPR010222">
    <property type="entry name" value="RNA_helicase_HrpA"/>
</dbReference>
<dbReference type="InterPro" id="IPR011545">
    <property type="entry name" value="DEAD/DEAH_box_helicase_dom"/>
</dbReference>
<dbReference type="PROSITE" id="PS51194">
    <property type="entry name" value="HELICASE_CTER"/>
    <property type="match status" value="1"/>
</dbReference>
<dbReference type="Pfam" id="PF00271">
    <property type="entry name" value="Helicase_C"/>
    <property type="match status" value="1"/>
</dbReference>
<dbReference type="NCBIfam" id="TIGR01967">
    <property type="entry name" value="DEAH_box_HrpA"/>
    <property type="match status" value="1"/>
</dbReference>
<feature type="region of interest" description="Disordered" evidence="5">
    <location>
        <begin position="1"/>
        <end position="48"/>
    </location>
</feature>
<keyword evidence="9" id="KW-1185">Reference proteome</keyword>
<feature type="region of interest" description="Disordered" evidence="5">
    <location>
        <begin position="263"/>
        <end position="299"/>
    </location>
</feature>
<dbReference type="Pfam" id="PF11898">
    <property type="entry name" value="DUF3418"/>
    <property type="match status" value="1"/>
</dbReference>
<dbReference type="OrthoDB" id="9805617at2"/>
<evidence type="ECO:0000313" key="9">
    <source>
        <dbReference type="Proteomes" id="UP000224915"/>
    </source>
</evidence>
<dbReference type="GO" id="GO:0003723">
    <property type="term" value="F:RNA binding"/>
    <property type="evidence" value="ECO:0007669"/>
    <property type="project" value="TreeGrafter"/>
</dbReference>
<dbReference type="InterPro" id="IPR007502">
    <property type="entry name" value="Helicase-assoc_dom"/>
</dbReference>
<feature type="compositionally biased region" description="Basic residues" evidence="5">
    <location>
        <begin position="21"/>
        <end position="30"/>
    </location>
</feature>
<dbReference type="RefSeq" id="WP_098470494.1">
    <property type="nucleotide sequence ID" value="NZ_PDJD01000001.1"/>
</dbReference>
<evidence type="ECO:0000256" key="2">
    <source>
        <dbReference type="ARBA" id="ARBA00022801"/>
    </source>
</evidence>
<accession>A0A2A9D5A8</accession>
<keyword evidence="3 8" id="KW-0347">Helicase</keyword>
<dbReference type="PANTHER" id="PTHR18934">
    <property type="entry name" value="ATP-DEPENDENT RNA HELICASE"/>
    <property type="match status" value="1"/>
</dbReference>
<keyword evidence="2" id="KW-0378">Hydrolase</keyword>
<feature type="region of interest" description="Disordered" evidence="5">
    <location>
        <begin position="1085"/>
        <end position="1149"/>
    </location>
</feature>
<evidence type="ECO:0000259" key="7">
    <source>
        <dbReference type="PROSITE" id="PS51194"/>
    </source>
</evidence>
<dbReference type="InterPro" id="IPR014001">
    <property type="entry name" value="Helicase_ATP-bd"/>
</dbReference>
<evidence type="ECO:0000313" key="8">
    <source>
        <dbReference type="EMBL" id="PFG21039.1"/>
    </source>
</evidence>
<keyword evidence="1" id="KW-0547">Nucleotide-binding</keyword>
<dbReference type="SUPFAM" id="SSF52540">
    <property type="entry name" value="P-loop containing nucleoside triphosphate hydrolases"/>
    <property type="match status" value="1"/>
</dbReference>
<reference evidence="8 9" key="1">
    <citation type="submission" date="2017-10" db="EMBL/GenBank/DDBJ databases">
        <title>Sequencing the genomes of 1000 actinobacteria strains.</title>
        <authorList>
            <person name="Klenk H.-P."/>
        </authorList>
    </citation>
    <scope>NUCLEOTIDE SEQUENCE [LARGE SCALE GENOMIC DNA]</scope>
    <source>
        <strain evidence="8 9">DSM 21801</strain>
    </source>
</reference>
<evidence type="ECO:0000256" key="1">
    <source>
        <dbReference type="ARBA" id="ARBA00022741"/>
    </source>
</evidence>
<dbReference type="Gene3D" id="3.40.50.300">
    <property type="entry name" value="P-loop containing nucleotide triphosphate hydrolases"/>
    <property type="match status" value="2"/>
</dbReference>
<evidence type="ECO:0000259" key="6">
    <source>
        <dbReference type="PROSITE" id="PS51192"/>
    </source>
</evidence>
<sequence>MDSRPDPHTPGPRTPDGDRPQRRRPRRRGARSGPGEQRRRAPRPPSPELIAQRRAALPAISYPPQLPVTARREDIAAAIRDHQVVVVAGETGSGKTTQIPKICLELGRGIHGTIGHTQPRRIAARAVADRLAEELGVELGGAVGFQVRFTDKVKPTTLVKVMTDGILLSEIQRDPALTRYDTIIVDEAHERSLNIDFILGYLRRLLPRRPDLKVIITSATIDSDRFAAHFAQTPDGLVTPRVGDDGVAAPVIEVTGRTYPVEIRYRPLTPEPPTDDPDEPASAPPTGGRVPATPPEEDLDQPTAIARAVAELMHEGTGDVLVFCSGEREIRDATDALADSLGPRFTAPGERNTTPGAVEVLPLYARLSAAEQHRVFQSHPYRRVVIATNVAETSLTVPGIRYVVDTGYARISRYSTRTKVQRLPIEAVSQASANQRSGRCGRVADGIAIRLYSQEDYERRPEFTEPEILRTSLASVILQMADLGLGRVEEFPFVEPPETRAVRDGVALLTELGAIAENPDDAQVRLTPVGRQLAHLPIDPRLGRMLIEAQENRVVAEVLILVAALSVQDVRERPVDKQELADASHRRFADPTSDLIGLITLWDYLSDQRHVRSSSAYRRMCRAEFLHFLRIREWQDVHGQLRQLAEGLGIRPETRGSLPGEAGEGVIRKRVIDADAVHRSVLAGLLSHIGSWDERRREYAGARGTRFVPFPGSVLARKPPAFIMATELVETSRLFARTNARIKPEWAERLGADLVKRNHSEPYWSSKQGAAMCHEKVLLFGVTLVADRIVPYAKVDPAGAREMFIRHALVEDAWNTHHRFAAKNRALREEAAELAERTRRPDLLADEEALVDFFDERLPEHIGTSRTFDAWWKDARRETPHLLTYTLDVLAPGHHDVDQSGLPDTWRQELPAGGDLELPLTYQFAPGEAADGVTVHVPLAVLPRLRADGFDWLVPDLLPDLVTATIRALPKPVRVQLVPAPDTAAAAVQLLPAWDDVAPAGPGAPTFAEAFASAVRQVRGVVVPPEALAEAAQRLPAHLRMTFRVVGDRGQLVEESGDLPYLQRRLAAQSQASVQTAVRRALREASAGSGSGSVGEAVGEGAPAATRAVPPSSGAPSPTASRQGSPLPGTPGHSRSAGRDGTGLTTAGAVERERVRALADLGAAIPREVSTVVGGLEVAGYPALVAQGEGVALRVLSEADRAQAEHAAGVRALLLADLALGEGRITSRWTGTEALTLASSPYRNTAALVADVQAAAVARLTDGMDLVAVRDGAAYADLIARLRPGYEDAVYAVVGEVVKVLAAFRDLETQVRRATAMSLLNTLQQIREHAASLVYPGFVSATPPAMLRELPRYLKADAARLTKAEADPNRDASLAWQVQQLAEEIEAVDAPSLSPVRRARVAAVRWQLEELRVSLFAQQLGTRESVSAKRVRKALAAV</sequence>
<dbReference type="GO" id="GO:0003724">
    <property type="term" value="F:RNA helicase activity"/>
    <property type="evidence" value="ECO:0007669"/>
    <property type="project" value="InterPro"/>
</dbReference>
<dbReference type="Gene3D" id="1.20.120.1080">
    <property type="match status" value="1"/>
</dbReference>
<dbReference type="InterPro" id="IPR048333">
    <property type="entry name" value="HA2_WH"/>
</dbReference>
<dbReference type="CDD" id="cd18791">
    <property type="entry name" value="SF2_C_RHA"/>
    <property type="match status" value="1"/>
</dbReference>
<dbReference type="PROSITE" id="PS51192">
    <property type="entry name" value="HELICASE_ATP_BIND_1"/>
    <property type="match status" value="1"/>
</dbReference>
<proteinExistence type="predicted"/>
<comment type="caution">
    <text evidence="8">The sequence shown here is derived from an EMBL/GenBank/DDBJ whole genome shotgun (WGS) entry which is preliminary data.</text>
</comment>
<dbReference type="PANTHER" id="PTHR18934:SF99">
    <property type="entry name" value="ATP-DEPENDENT RNA HELICASE DHX37-RELATED"/>
    <property type="match status" value="1"/>
</dbReference>
<dbReference type="SMART" id="SM00490">
    <property type="entry name" value="HELICc"/>
    <property type="match status" value="1"/>
</dbReference>
<dbReference type="Pfam" id="PF00270">
    <property type="entry name" value="DEAD"/>
    <property type="match status" value="1"/>
</dbReference>
<dbReference type="Pfam" id="PF04408">
    <property type="entry name" value="WHD_HA2"/>
    <property type="match status" value="1"/>
</dbReference>
<dbReference type="Pfam" id="PF07717">
    <property type="entry name" value="OB_NTP_bind"/>
    <property type="match status" value="1"/>
</dbReference>
<name>A0A2A9D5A8_9MICO</name>
<organism evidence="8 9">
    <name type="scientific">Serinibacter salmoneus</name>
    <dbReference type="NCBI Taxonomy" id="556530"/>
    <lineage>
        <taxon>Bacteria</taxon>
        <taxon>Bacillati</taxon>
        <taxon>Actinomycetota</taxon>
        <taxon>Actinomycetes</taxon>
        <taxon>Micrococcales</taxon>
        <taxon>Beutenbergiaceae</taxon>
        <taxon>Serinibacter</taxon>
    </lineage>
</organism>
<dbReference type="InterPro" id="IPR001650">
    <property type="entry name" value="Helicase_C-like"/>
</dbReference>
<dbReference type="Proteomes" id="UP000224915">
    <property type="component" value="Unassembled WGS sequence"/>
</dbReference>
<feature type="domain" description="Helicase C-terminal" evidence="7">
    <location>
        <begin position="304"/>
        <end position="484"/>
    </location>
</feature>
<dbReference type="FunFam" id="1.20.120.1080:FF:000005">
    <property type="entry name" value="ATP-dependent helicase HrpA"/>
    <property type="match status" value="1"/>
</dbReference>
<dbReference type="GO" id="GO:0016787">
    <property type="term" value="F:hydrolase activity"/>
    <property type="evidence" value="ECO:0007669"/>
    <property type="project" value="UniProtKB-KW"/>
</dbReference>
<feature type="domain" description="Helicase ATP-binding" evidence="6">
    <location>
        <begin position="76"/>
        <end position="239"/>
    </location>
</feature>
<dbReference type="GO" id="GO:0005524">
    <property type="term" value="F:ATP binding"/>
    <property type="evidence" value="ECO:0007669"/>
    <property type="project" value="UniProtKB-KW"/>
</dbReference>
<dbReference type="EMBL" id="PDJD01000001">
    <property type="protein sequence ID" value="PFG21039.1"/>
    <property type="molecule type" value="Genomic_DNA"/>
</dbReference>
<dbReference type="SMART" id="SM00847">
    <property type="entry name" value="HA2"/>
    <property type="match status" value="1"/>
</dbReference>
<keyword evidence="4" id="KW-0067">ATP-binding</keyword>
<evidence type="ECO:0000256" key="3">
    <source>
        <dbReference type="ARBA" id="ARBA00022806"/>
    </source>
</evidence>
<dbReference type="InterPro" id="IPR024590">
    <property type="entry name" value="HrpA_C"/>
</dbReference>
<gene>
    <name evidence="8" type="ORF">ATL40_2658</name>
</gene>
<dbReference type="InterPro" id="IPR011709">
    <property type="entry name" value="DEAD-box_helicase_OB_fold"/>
</dbReference>
<evidence type="ECO:0000256" key="5">
    <source>
        <dbReference type="SAM" id="MobiDB-lite"/>
    </source>
</evidence>
<dbReference type="SMART" id="SM00487">
    <property type="entry name" value="DEXDc"/>
    <property type="match status" value="1"/>
</dbReference>